<evidence type="ECO:0000256" key="1">
    <source>
        <dbReference type="ARBA" id="ARBA00022679"/>
    </source>
</evidence>
<dbReference type="InterPro" id="IPR044855">
    <property type="entry name" value="CoA-Trfase_III_dom3_sf"/>
</dbReference>
<keyword evidence="1" id="KW-0808">Transferase</keyword>
<dbReference type="InterPro" id="IPR050483">
    <property type="entry name" value="CoA-transferase_III_domain"/>
</dbReference>
<reference evidence="2" key="1">
    <citation type="submission" date="2020-05" db="EMBL/GenBank/DDBJ databases">
        <authorList>
            <person name="Chiriac C."/>
            <person name="Salcher M."/>
            <person name="Ghai R."/>
            <person name="Kavagutti S V."/>
        </authorList>
    </citation>
    <scope>NUCLEOTIDE SEQUENCE</scope>
</reference>
<sequence length="394" mass="41792">MTGSSIDTPLDGLKVVDFTRLFAGPLCTMVLADLGAEVIKVESPGGDDARHFGPPFLGGEGMNFMALNRGKRSVVLDLKTEAGRAAAAKLVETADIVVENFRPGVAERIGIGEADLRASNERMIYCSISGFGPAEELGRKPALDLILQALTGVLSRQGTQDGEPRLACITVADTYAAAQGVQGILAALYVRERTGKGQRIDVSLLEAILTAQAYRVICDPETMELPAFDDTIPYQAFEASDGKWLAIAVVSDANWAGLCEVLEIAELIEDPRFSGNPSRVENRDVLIPLLSERVASRSRSEWLEPLEARGVPCAAVQDLTDLMADPSMLAAGVLAEVEHPTAGTIRTLGPAIHFSQTPSRTSPAAPRLGEHTEAVLRDAGVDQATISACLGDSG</sequence>
<gene>
    <name evidence="2" type="ORF">UFOPK3522_00335</name>
</gene>
<dbReference type="SUPFAM" id="SSF89796">
    <property type="entry name" value="CoA-transferase family III (CaiB/BaiF)"/>
    <property type="match status" value="1"/>
</dbReference>
<dbReference type="Pfam" id="PF02515">
    <property type="entry name" value="CoA_transf_3"/>
    <property type="match status" value="1"/>
</dbReference>
<dbReference type="PANTHER" id="PTHR48207">
    <property type="entry name" value="SUCCINATE--HYDROXYMETHYLGLUTARATE COA-TRANSFERASE"/>
    <property type="match status" value="1"/>
</dbReference>
<dbReference type="InterPro" id="IPR003673">
    <property type="entry name" value="CoA-Trfase_fam_III"/>
</dbReference>
<proteinExistence type="predicted"/>
<name>A0A6J5ZAB0_9ZZZZ</name>
<dbReference type="Gene3D" id="3.40.50.10540">
    <property type="entry name" value="Crotonobetainyl-coa:carnitine coa-transferase, domain 1"/>
    <property type="match status" value="1"/>
</dbReference>
<accession>A0A6J5ZAB0</accession>
<dbReference type="PANTHER" id="PTHR48207:SF4">
    <property type="entry name" value="BLL6097 PROTEIN"/>
    <property type="match status" value="1"/>
</dbReference>
<dbReference type="EMBL" id="CAESAO010000016">
    <property type="protein sequence ID" value="CAB4337957.1"/>
    <property type="molecule type" value="Genomic_DNA"/>
</dbReference>
<protein>
    <submittedName>
        <fullName evidence="2">Unannotated protein</fullName>
    </submittedName>
</protein>
<dbReference type="GO" id="GO:0008410">
    <property type="term" value="F:CoA-transferase activity"/>
    <property type="evidence" value="ECO:0007669"/>
    <property type="project" value="TreeGrafter"/>
</dbReference>
<dbReference type="InterPro" id="IPR023606">
    <property type="entry name" value="CoA-Trfase_III_dom_1_sf"/>
</dbReference>
<dbReference type="Gene3D" id="3.30.1540.10">
    <property type="entry name" value="formyl-coa transferase, domain 3"/>
    <property type="match status" value="1"/>
</dbReference>
<dbReference type="AlphaFoldDB" id="A0A6J5ZAB0"/>
<organism evidence="2">
    <name type="scientific">freshwater metagenome</name>
    <dbReference type="NCBI Taxonomy" id="449393"/>
    <lineage>
        <taxon>unclassified sequences</taxon>
        <taxon>metagenomes</taxon>
        <taxon>ecological metagenomes</taxon>
    </lineage>
</organism>
<evidence type="ECO:0000313" key="2">
    <source>
        <dbReference type="EMBL" id="CAB4337957.1"/>
    </source>
</evidence>